<dbReference type="AlphaFoldDB" id="A0A0H5QZ02"/>
<dbReference type="EMBL" id="HACM01006469">
    <property type="protein sequence ID" value="CRZ06911.1"/>
    <property type="molecule type" value="Transcribed_RNA"/>
</dbReference>
<evidence type="ECO:0000313" key="3">
    <source>
        <dbReference type="EMBL" id="CRZ06911.1"/>
    </source>
</evidence>
<proteinExistence type="predicted"/>
<accession>A0A0H5QZ02</accession>
<sequence>MQICVCPSRKIDIFKSAFQSIYRYLIVGSCLLYRRLPCSGSVRRTSDPKLRLTGQFVIVQFHMMWYLLVFILLSLVDSIKDNNQICGGIPFVNLSPFNSELYNNFRPDYNEDHIVYALFPERQAPDSASRPFTPHVACSTRNNDQTSSEIPSVTLSIGNSVSGDTFRIDHIENRAVQVLSPESEALETVSFPYFSGNSILSNQPHRQITTNPILPLVGGSTGSRDRISCKIPAINVSPGKSVKCDTLRPSSTEEWAVQGQSPESLPPGIDSYQFFSEGQTQSHRECRSTMNPTSQILASTGNSDDSSNCIPVVNFSPVMQLGDTFRRDNIADLSGQYLVPESQPHGTALLPLSTGGIPSNEPVGQLSPTQQSQTGNGSTPNNDQSYIGSPELNWFFNNDFSSKDVFPVLKKRKIERLSFNELQSTFSDRIRSPLAFAVNWPTPKFVRPDAVIRKVSEKPLFALEVFFNSRRNTQTQTMISYAVRNDVVIAIDNYLQECRFLFPHTLRVMTAETRQIAEYIVGHDDKNLISCFSFASLSRHQQQKLVRSAPMSFKMVFPPSVAGILATMSIVFRSTKSCGYHYPTLKLFWNASVKLLELHGANGQDFIYCLKLHIMDKSAFEKPSNRRKLDWNRNESIGNCLNMHLSIVLSGIADELVKAFNDRTRNKKFLNIQRIRTDRRPKADKKD</sequence>
<evidence type="ECO:0000256" key="2">
    <source>
        <dbReference type="SAM" id="Phobius"/>
    </source>
</evidence>
<keyword evidence="2" id="KW-1133">Transmembrane helix</keyword>
<name>A0A0H5QZ02_9EUKA</name>
<keyword evidence="2" id="KW-0812">Transmembrane</keyword>
<feature type="compositionally biased region" description="Polar residues" evidence="1">
    <location>
        <begin position="366"/>
        <end position="384"/>
    </location>
</feature>
<evidence type="ECO:0000256" key="1">
    <source>
        <dbReference type="SAM" id="MobiDB-lite"/>
    </source>
</evidence>
<feature type="transmembrane region" description="Helical" evidence="2">
    <location>
        <begin position="56"/>
        <end position="76"/>
    </location>
</feature>
<feature type="region of interest" description="Disordered" evidence="1">
    <location>
        <begin position="342"/>
        <end position="384"/>
    </location>
</feature>
<reference evidence="3" key="1">
    <citation type="submission" date="2015-04" db="EMBL/GenBank/DDBJ databases">
        <title>The genome sequence of the plant pathogenic Rhizarian Plasmodiophora brassicae reveals insights in its biotrophic life cycle and the origin of chitin synthesis.</title>
        <authorList>
            <person name="Schwelm A."/>
            <person name="Fogelqvist J."/>
            <person name="Knaust A."/>
            <person name="Julke S."/>
            <person name="Lilja T."/>
            <person name="Dhandapani V."/>
            <person name="Bonilla-Rosso G."/>
            <person name="Karlsson M."/>
            <person name="Shevchenko A."/>
            <person name="Choi S.R."/>
            <person name="Kim H.G."/>
            <person name="Park J.Y."/>
            <person name="Lim Y.P."/>
            <person name="Ludwig-Muller J."/>
            <person name="Dixelius C."/>
        </authorList>
    </citation>
    <scope>NUCLEOTIDE SEQUENCE</scope>
    <source>
        <tissue evidence="3">Potato root galls</tissue>
    </source>
</reference>
<protein>
    <submittedName>
        <fullName evidence="3">Uncharacterized protein</fullName>
    </submittedName>
</protein>
<organism evidence="3">
    <name type="scientific">Spongospora subterranea</name>
    <dbReference type="NCBI Taxonomy" id="70186"/>
    <lineage>
        <taxon>Eukaryota</taxon>
        <taxon>Sar</taxon>
        <taxon>Rhizaria</taxon>
        <taxon>Endomyxa</taxon>
        <taxon>Phytomyxea</taxon>
        <taxon>Plasmodiophorida</taxon>
        <taxon>Plasmodiophoridae</taxon>
        <taxon>Spongospora</taxon>
    </lineage>
</organism>
<keyword evidence="2" id="KW-0472">Membrane</keyword>